<organism evidence="1 2">
    <name type="scientific">Mycena citricolor</name>
    <dbReference type="NCBI Taxonomy" id="2018698"/>
    <lineage>
        <taxon>Eukaryota</taxon>
        <taxon>Fungi</taxon>
        <taxon>Dikarya</taxon>
        <taxon>Basidiomycota</taxon>
        <taxon>Agaricomycotina</taxon>
        <taxon>Agaricomycetes</taxon>
        <taxon>Agaricomycetidae</taxon>
        <taxon>Agaricales</taxon>
        <taxon>Marasmiineae</taxon>
        <taxon>Mycenaceae</taxon>
        <taxon>Mycena</taxon>
    </lineage>
</organism>
<name>A0AAD2HHR9_9AGAR</name>
<evidence type="ECO:0000313" key="1">
    <source>
        <dbReference type="EMBL" id="CAK5275992.1"/>
    </source>
</evidence>
<gene>
    <name evidence="1" type="ORF">MYCIT1_LOCUS24107</name>
</gene>
<evidence type="ECO:0000313" key="2">
    <source>
        <dbReference type="Proteomes" id="UP001295794"/>
    </source>
</evidence>
<reference evidence="1" key="1">
    <citation type="submission" date="2023-11" db="EMBL/GenBank/DDBJ databases">
        <authorList>
            <person name="De Vega J J."/>
            <person name="De Vega J J."/>
        </authorList>
    </citation>
    <scope>NUCLEOTIDE SEQUENCE</scope>
</reference>
<comment type="caution">
    <text evidence="1">The sequence shown here is derived from an EMBL/GenBank/DDBJ whole genome shotgun (WGS) entry which is preliminary data.</text>
</comment>
<proteinExistence type="predicted"/>
<sequence>ELHPGNTTEIQHYVLQEIDGKDWAVRIRFATWKSMKLLWLLRGMWLPVTGFLIEHEPALDQISARRTQSAWDHIELPAPETDFRSFHCSTAKTDEVATRAGDRRTMKMHFDLVSFAIDVQLTTVSDYLFLMWIRIL</sequence>
<keyword evidence="2" id="KW-1185">Reference proteome</keyword>
<dbReference type="EMBL" id="CAVNYO010000405">
    <property type="protein sequence ID" value="CAK5275992.1"/>
    <property type="molecule type" value="Genomic_DNA"/>
</dbReference>
<protein>
    <submittedName>
        <fullName evidence="1">Uncharacterized protein</fullName>
    </submittedName>
</protein>
<accession>A0AAD2HHR9</accession>
<dbReference type="AlphaFoldDB" id="A0AAD2HHR9"/>
<dbReference type="Proteomes" id="UP001295794">
    <property type="component" value="Unassembled WGS sequence"/>
</dbReference>
<feature type="non-terminal residue" evidence="1">
    <location>
        <position position="1"/>
    </location>
</feature>